<dbReference type="PANTHER" id="PTHR45713:SF6">
    <property type="entry name" value="F5_8 TYPE C DOMAIN-CONTAINING PROTEIN"/>
    <property type="match status" value="1"/>
</dbReference>
<protein>
    <submittedName>
        <fullName evidence="1">Uncharacterized protein</fullName>
    </submittedName>
</protein>
<dbReference type="InterPro" id="IPR008979">
    <property type="entry name" value="Galactose-bd-like_sf"/>
</dbReference>
<gene>
    <name evidence="1" type="ORF">NDU88_011054</name>
</gene>
<proteinExistence type="predicted"/>
<accession>A0AAV7S2J9</accession>
<name>A0AAV7S2J9_PLEWA</name>
<evidence type="ECO:0000313" key="2">
    <source>
        <dbReference type="Proteomes" id="UP001066276"/>
    </source>
</evidence>
<dbReference type="SUPFAM" id="SSF49785">
    <property type="entry name" value="Galactose-binding domain-like"/>
    <property type="match status" value="1"/>
</dbReference>
<dbReference type="InterPro" id="IPR051941">
    <property type="entry name" value="BG_Antigen-Binding_Lectin"/>
</dbReference>
<dbReference type="EMBL" id="JANPWB010000009">
    <property type="protein sequence ID" value="KAJ1158363.1"/>
    <property type="molecule type" value="Genomic_DNA"/>
</dbReference>
<dbReference type="PANTHER" id="PTHR45713">
    <property type="entry name" value="FTP DOMAIN-CONTAINING PROTEIN"/>
    <property type="match status" value="1"/>
</dbReference>
<keyword evidence="2" id="KW-1185">Reference proteome</keyword>
<dbReference type="Proteomes" id="UP001066276">
    <property type="component" value="Chromosome 5"/>
</dbReference>
<dbReference type="AlphaFoldDB" id="A0AAV7S2J9"/>
<organism evidence="1 2">
    <name type="scientific">Pleurodeles waltl</name>
    <name type="common">Iberian ribbed newt</name>
    <dbReference type="NCBI Taxonomy" id="8319"/>
    <lineage>
        <taxon>Eukaryota</taxon>
        <taxon>Metazoa</taxon>
        <taxon>Chordata</taxon>
        <taxon>Craniata</taxon>
        <taxon>Vertebrata</taxon>
        <taxon>Euteleostomi</taxon>
        <taxon>Amphibia</taxon>
        <taxon>Batrachia</taxon>
        <taxon>Caudata</taxon>
        <taxon>Salamandroidea</taxon>
        <taxon>Salamandridae</taxon>
        <taxon>Pleurodelinae</taxon>
        <taxon>Pleurodeles</taxon>
    </lineage>
</organism>
<sequence>MEWFGRAYGGGDGTEKSFGVSKRRTNRFHIKINSTLLGEGPQSSSRRVRLPQHLKECAYISGIAAGATQTFNCHGMVGRYVNIIVRGRKEYLMLCEVQVFA</sequence>
<reference evidence="1" key="1">
    <citation type="journal article" date="2022" name="bioRxiv">
        <title>Sequencing and chromosome-scale assembly of the giantPleurodeles waltlgenome.</title>
        <authorList>
            <person name="Brown T."/>
            <person name="Elewa A."/>
            <person name="Iarovenko S."/>
            <person name="Subramanian E."/>
            <person name="Araus A.J."/>
            <person name="Petzold A."/>
            <person name="Susuki M."/>
            <person name="Suzuki K.-i.T."/>
            <person name="Hayashi T."/>
            <person name="Toyoda A."/>
            <person name="Oliveira C."/>
            <person name="Osipova E."/>
            <person name="Leigh N.D."/>
            <person name="Simon A."/>
            <person name="Yun M.H."/>
        </authorList>
    </citation>
    <scope>NUCLEOTIDE SEQUENCE</scope>
    <source>
        <strain evidence="1">20211129_DDA</strain>
        <tissue evidence="1">Liver</tissue>
    </source>
</reference>
<dbReference type="Gene3D" id="2.60.120.260">
    <property type="entry name" value="Galactose-binding domain-like"/>
    <property type="match status" value="1"/>
</dbReference>
<comment type="caution">
    <text evidence="1">The sequence shown here is derived from an EMBL/GenBank/DDBJ whole genome shotgun (WGS) entry which is preliminary data.</text>
</comment>
<evidence type="ECO:0000313" key="1">
    <source>
        <dbReference type="EMBL" id="KAJ1158363.1"/>
    </source>
</evidence>